<keyword evidence="3" id="KW-1185">Reference proteome</keyword>
<evidence type="ECO:0000313" key="3">
    <source>
        <dbReference type="Proteomes" id="UP000008237"/>
    </source>
</evidence>
<organism evidence="3">
    <name type="scientific">Harpegnathos saltator</name>
    <name type="common">Jerdon's jumping ant</name>
    <dbReference type="NCBI Taxonomy" id="610380"/>
    <lineage>
        <taxon>Eukaryota</taxon>
        <taxon>Metazoa</taxon>
        <taxon>Ecdysozoa</taxon>
        <taxon>Arthropoda</taxon>
        <taxon>Hexapoda</taxon>
        <taxon>Insecta</taxon>
        <taxon>Pterygota</taxon>
        <taxon>Neoptera</taxon>
        <taxon>Endopterygota</taxon>
        <taxon>Hymenoptera</taxon>
        <taxon>Apocrita</taxon>
        <taxon>Aculeata</taxon>
        <taxon>Formicoidea</taxon>
        <taxon>Formicidae</taxon>
        <taxon>Ponerinae</taxon>
        <taxon>Ponerini</taxon>
        <taxon>Harpegnathos</taxon>
    </lineage>
</organism>
<evidence type="ECO:0000256" key="1">
    <source>
        <dbReference type="SAM" id="MobiDB-lite"/>
    </source>
</evidence>
<protein>
    <submittedName>
        <fullName evidence="2">Uncharacterized protein</fullName>
    </submittedName>
</protein>
<reference evidence="2 3" key="1">
    <citation type="journal article" date="2010" name="Science">
        <title>Genomic comparison of the ants Camponotus floridanus and Harpegnathos saltator.</title>
        <authorList>
            <person name="Bonasio R."/>
            <person name="Zhang G."/>
            <person name="Ye C."/>
            <person name="Mutti N.S."/>
            <person name="Fang X."/>
            <person name="Qin N."/>
            <person name="Donahue G."/>
            <person name="Yang P."/>
            <person name="Li Q."/>
            <person name="Li C."/>
            <person name="Zhang P."/>
            <person name="Huang Z."/>
            <person name="Berger S.L."/>
            <person name="Reinberg D."/>
            <person name="Wang J."/>
            <person name="Liebig J."/>
        </authorList>
    </citation>
    <scope>NUCLEOTIDE SEQUENCE [LARGE SCALE GENOMIC DNA]</scope>
    <source>
        <strain evidence="2 3">R22 G/1</strain>
    </source>
</reference>
<dbReference type="Proteomes" id="UP000008237">
    <property type="component" value="Unassembled WGS sequence"/>
</dbReference>
<name>E2B498_HARSA</name>
<proteinExistence type="predicted"/>
<evidence type="ECO:0000313" key="2">
    <source>
        <dbReference type="EMBL" id="EFN89484.1"/>
    </source>
</evidence>
<sequence>MKVEAVKEEAVQARHEAEGRGWKQCRRQRRRCYRRLGSEDADSSSEEENQGRAVMGLLSVLPPWRQVHDCGTTLRGRP</sequence>
<dbReference type="EMBL" id="GL445528">
    <property type="protein sequence ID" value="EFN89484.1"/>
    <property type="molecule type" value="Genomic_DNA"/>
</dbReference>
<gene>
    <name evidence="2" type="ORF">EAI_04533</name>
</gene>
<dbReference type="AlphaFoldDB" id="E2B498"/>
<dbReference type="InParanoid" id="E2B498"/>
<accession>E2B498</accession>
<feature type="region of interest" description="Disordered" evidence="1">
    <location>
        <begin position="1"/>
        <end position="20"/>
    </location>
</feature>